<evidence type="ECO:0000256" key="1">
    <source>
        <dbReference type="SAM" id="Coils"/>
    </source>
</evidence>
<evidence type="ECO:0008006" key="4">
    <source>
        <dbReference type="Google" id="ProtNLM"/>
    </source>
</evidence>
<dbReference type="OrthoDB" id="3555737at2759"/>
<organism evidence="2 3">
    <name type="scientific">Lachnellula arida</name>
    <dbReference type="NCBI Taxonomy" id="1316785"/>
    <lineage>
        <taxon>Eukaryota</taxon>
        <taxon>Fungi</taxon>
        <taxon>Dikarya</taxon>
        <taxon>Ascomycota</taxon>
        <taxon>Pezizomycotina</taxon>
        <taxon>Leotiomycetes</taxon>
        <taxon>Helotiales</taxon>
        <taxon>Lachnaceae</taxon>
        <taxon>Lachnellula</taxon>
    </lineage>
</organism>
<proteinExistence type="predicted"/>
<evidence type="ECO:0000313" key="2">
    <source>
        <dbReference type="EMBL" id="TVY12487.1"/>
    </source>
</evidence>
<reference evidence="2 3" key="1">
    <citation type="submission" date="2018-05" db="EMBL/GenBank/DDBJ databases">
        <title>Whole genome sequencing for identification of molecular markers to develop diagnostic detection tools for the regulated plant pathogen Lachnellula willkommii.</title>
        <authorList>
            <person name="Giroux E."/>
            <person name="Bilodeau G."/>
        </authorList>
    </citation>
    <scope>NUCLEOTIDE SEQUENCE [LARGE SCALE GENOMIC DNA]</scope>
    <source>
        <strain evidence="2 3">CBS 203.66</strain>
    </source>
</reference>
<sequence>MASCSYCEKHLRKCIVSKENSSRCGECTRRGQKCDVRGPSSFDIASLLREQDRLDQEEEEATSKLLRLQKQKKFLRVRASEMIRRGLKTLDELDAVEESEQKECGAKQQLEREALASSSALVGGSSDFFLDPADPALAAALSAYDPSDPYWQGVGPGTPQTSQGS</sequence>
<keyword evidence="3" id="KW-1185">Reference proteome</keyword>
<keyword evidence="1" id="KW-0175">Coiled coil</keyword>
<feature type="coiled-coil region" evidence="1">
    <location>
        <begin position="44"/>
        <end position="71"/>
    </location>
</feature>
<dbReference type="Proteomes" id="UP000469559">
    <property type="component" value="Unassembled WGS sequence"/>
</dbReference>
<accession>A0A8T9AYU1</accession>
<gene>
    <name evidence="2" type="ORF">LARI1_G009615</name>
</gene>
<protein>
    <recommendedName>
        <fullName evidence="4">Zn(2)-C6 fungal-type domain-containing protein</fullName>
    </recommendedName>
</protein>
<comment type="caution">
    <text evidence="2">The sequence shown here is derived from an EMBL/GenBank/DDBJ whole genome shotgun (WGS) entry which is preliminary data.</text>
</comment>
<name>A0A8T9AYU1_9HELO</name>
<dbReference type="AlphaFoldDB" id="A0A8T9AYU1"/>
<dbReference type="EMBL" id="QGMF01002265">
    <property type="protein sequence ID" value="TVY12487.1"/>
    <property type="molecule type" value="Genomic_DNA"/>
</dbReference>
<evidence type="ECO:0000313" key="3">
    <source>
        <dbReference type="Proteomes" id="UP000469559"/>
    </source>
</evidence>